<feature type="compositionally biased region" description="Low complexity" evidence="1">
    <location>
        <begin position="146"/>
        <end position="160"/>
    </location>
</feature>
<evidence type="ECO:0000313" key="3">
    <source>
        <dbReference type="Proteomes" id="UP001159641"/>
    </source>
</evidence>
<dbReference type="Proteomes" id="UP001159641">
    <property type="component" value="Unassembled WGS sequence"/>
</dbReference>
<keyword evidence="3" id="KW-1185">Reference proteome</keyword>
<protein>
    <submittedName>
        <fullName evidence="2">Uncharacterized protein</fullName>
    </submittedName>
</protein>
<feature type="region of interest" description="Disordered" evidence="1">
    <location>
        <begin position="16"/>
        <end position="179"/>
    </location>
</feature>
<evidence type="ECO:0000313" key="2">
    <source>
        <dbReference type="EMBL" id="KAJ8798474.1"/>
    </source>
</evidence>
<reference evidence="2 3" key="1">
    <citation type="submission" date="2022-11" db="EMBL/GenBank/DDBJ databases">
        <title>Whole genome sequence of Eschrichtius robustus ER-17-0199.</title>
        <authorList>
            <person name="Bruniche-Olsen A."/>
            <person name="Black A.N."/>
            <person name="Fields C.J."/>
            <person name="Walden K."/>
            <person name="Dewoody J.A."/>
        </authorList>
    </citation>
    <scope>NUCLEOTIDE SEQUENCE [LARGE SCALE GENOMIC DNA]</scope>
    <source>
        <strain evidence="2">ER-17-0199</strain>
        <tissue evidence="2">Blubber</tissue>
    </source>
</reference>
<sequence length="179" mass="17629">MALSQGAVVEAGRRALREAAPGRQSPVLAEAPGGAHLSPFVKGAQGARPGELTARREEAGTAGRAARAPPPAPQLSGSGRDGRGAGPLDPLALGLLSARRFAPSRPVGRSPVSDSTETGAARTGAAQVGSGHLGCPGWDAAEDRGSTSGSGHRTSGSCGRPLGGRERGGRPPPGGRAGL</sequence>
<comment type="caution">
    <text evidence="2">The sequence shown here is derived from an EMBL/GenBank/DDBJ whole genome shotgun (WGS) entry which is preliminary data.</text>
</comment>
<dbReference type="AlphaFoldDB" id="A0AB34I4R4"/>
<name>A0AB34I4R4_ESCRO</name>
<feature type="compositionally biased region" description="Low complexity" evidence="1">
    <location>
        <begin position="86"/>
        <end position="96"/>
    </location>
</feature>
<organism evidence="2 3">
    <name type="scientific">Eschrichtius robustus</name>
    <name type="common">California gray whale</name>
    <name type="synonym">Eschrichtius gibbosus</name>
    <dbReference type="NCBI Taxonomy" id="9764"/>
    <lineage>
        <taxon>Eukaryota</taxon>
        <taxon>Metazoa</taxon>
        <taxon>Chordata</taxon>
        <taxon>Craniata</taxon>
        <taxon>Vertebrata</taxon>
        <taxon>Euteleostomi</taxon>
        <taxon>Mammalia</taxon>
        <taxon>Eutheria</taxon>
        <taxon>Laurasiatheria</taxon>
        <taxon>Artiodactyla</taxon>
        <taxon>Whippomorpha</taxon>
        <taxon>Cetacea</taxon>
        <taxon>Mysticeti</taxon>
        <taxon>Eschrichtiidae</taxon>
        <taxon>Eschrichtius</taxon>
    </lineage>
</organism>
<accession>A0AB34I4R4</accession>
<gene>
    <name evidence="2" type="ORF">J1605_016753</name>
</gene>
<feature type="compositionally biased region" description="Pro residues" evidence="1">
    <location>
        <begin position="170"/>
        <end position="179"/>
    </location>
</feature>
<proteinExistence type="predicted"/>
<evidence type="ECO:0000256" key="1">
    <source>
        <dbReference type="SAM" id="MobiDB-lite"/>
    </source>
</evidence>
<dbReference type="EMBL" id="JAIQCJ010000056">
    <property type="protein sequence ID" value="KAJ8798474.1"/>
    <property type="molecule type" value="Genomic_DNA"/>
</dbReference>